<name>J7S672_HUIN7</name>
<dbReference type="STRING" id="1071383.J7S672"/>
<dbReference type="OrthoDB" id="10631383at2759"/>
<evidence type="ECO:0000313" key="1">
    <source>
        <dbReference type="EMBL" id="CCK69571.1"/>
    </source>
</evidence>
<organism evidence="1 2">
    <name type="scientific">Huiozyma naganishii (strain ATCC MYA-139 / BCRC 22969 / CBS 8797 / KCTC 17520 / NBRC 10181 / NCYC 3082 / Yp74L-3)</name>
    <name type="common">Yeast</name>
    <name type="synonym">Kazachstania naganishii</name>
    <dbReference type="NCBI Taxonomy" id="1071383"/>
    <lineage>
        <taxon>Eukaryota</taxon>
        <taxon>Fungi</taxon>
        <taxon>Dikarya</taxon>
        <taxon>Ascomycota</taxon>
        <taxon>Saccharomycotina</taxon>
        <taxon>Saccharomycetes</taxon>
        <taxon>Saccharomycetales</taxon>
        <taxon>Saccharomycetaceae</taxon>
        <taxon>Huiozyma</taxon>
    </lineage>
</organism>
<dbReference type="AlphaFoldDB" id="J7S672"/>
<dbReference type="GeneID" id="34525251"/>
<dbReference type="Proteomes" id="UP000006310">
    <property type="component" value="Chromosome 3"/>
</dbReference>
<dbReference type="RefSeq" id="XP_022463817.1">
    <property type="nucleotide sequence ID" value="XM_022607197.1"/>
</dbReference>
<sequence>MSHLEHIATFLDEEVTRITDPTTAPTGVPPDIVDLVNAEIARRRADKTDTTTRDFVARKVYQLAHRKKLTLFKCIVHDIQTNNALKKTEIGDSIGAISTSNLKTLIENIYKLPSLTDLDTTGTQEIQSLREYLVLRKELMAQCTAIEIGGSKLKELREQNAEVELLRRSILETTGSDDIVQYLKTYHSKLVIELKELTLTLEEKIKSSNQSPAQLETLRTILKELQD</sequence>
<reference evidence="1 2" key="1">
    <citation type="journal article" date="2011" name="Proc. Natl. Acad. Sci. U.S.A.">
        <title>Evolutionary erosion of yeast sex chromosomes by mating-type switching accidents.</title>
        <authorList>
            <person name="Gordon J.L."/>
            <person name="Armisen D."/>
            <person name="Proux-Wera E."/>
            <person name="Oheigeartaigh S.S."/>
            <person name="Byrne K.P."/>
            <person name="Wolfe K.H."/>
        </authorList>
    </citation>
    <scope>NUCLEOTIDE SEQUENCE [LARGE SCALE GENOMIC DNA]</scope>
    <source>
        <strain evidence="2">ATCC MYA-139 / BCRC 22969 / CBS 8797 / CCRC 22969 / KCTC 17520 / NBRC 10181 / NCYC 3082</strain>
    </source>
</reference>
<keyword evidence="2" id="KW-1185">Reference proteome</keyword>
<protein>
    <submittedName>
        <fullName evidence="1">Uncharacterized protein</fullName>
    </submittedName>
</protein>
<dbReference type="EMBL" id="HE978316">
    <property type="protein sequence ID" value="CCK69571.1"/>
    <property type="molecule type" value="Genomic_DNA"/>
</dbReference>
<dbReference type="HOGENOM" id="CLU_101503_0_0_1"/>
<dbReference type="KEGG" id="kng:KNAG_0C04700"/>
<proteinExistence type="predicted"/>
<reference evidence="2" key="2">
    <citation type="submission" date="2012-08" db="EMBL/GenBank/DDBJ databases">
        <title>Genome sequence of Kazachstania naganishii.</title>
        <authorList>
            <person name="Gordon J.L."/>
            <person name="Armisen D."/>
            <person name="Proux-Wera E."/>
            <person name="OhEigeartaigh S.S."/>
            <person name="Byrne K.P."/>
            <person name="Wolfe K.H."/>
        </authorList>
    </citation>
    <scope>NUCLEOTIDE SEQUENCE [LARGE SCALE GENOMIC DNA]</scope>
    <source>
        <strain evidence="2">ATCC MYA-139 / BCRC 22969 / CBS 8797 / CCRC 22969 / KCTC 17520 / NBRC 10181 / NCYC 3082</strain>
    </source>
</reference>
<evidence type="ECO:0000313" key="2">
    <source>
        <dbReference type="Proteomes" id="UP000006310"/>
    </source>
</evidence>
<accession>J7S672</accession>
<gene>
    <name evidence="1" type="primary">KNAG0C04700</name>
    <name evidence="1" type="ordered locus">KNAG_0C04700</name>
</gene>